<accession>A0A941BDB3</accession>
<evidence type="ECO:0000256" key="1">
    <source>
        <dbReference type="SAM" id="MobiDB-lite"/>
    </source>
</evidence>
<protein>
    <submittedName>
        <fullName evidence="2">Uncharacterized protein</fullName>
    </submittedName>
</protein>
<organism evidence="2 3">
    <name type="scientific">Streptomyces liliiviolaceus</name>
    <dbReference type="NCBI Taxonomy" id="2823109"/>
    <lineage>
        <taxon>Bacteria</taxon>
        <taxon>Bacillati</taxon>
        <taxon>Actinomycetota</taxon>
        <taxon>Actinomycetes</taxon>
        <taxon>Kitasatosporales</taxon>
        <taxon>Streptomycetaceae</taxon>
        <taxon>Streptomyces</taxon>
    </lineage>
</organism>
<dbReference type="Proteomes" id="UP000677413">
    <property type="component" value="Unassembled WGS sequence"/>
</dbReference>
<gene>
    <name evidence="2" type="ORF">J8N05_14060</name>
</gene>
<feature type="region of interest" description="Disordered" evidence="1">
    <location>
        <begin position="1"/>
        <end position="37"/>
    </location>
</feature>
<evidence type="ECO:0000313" key="2">
    <source>
        <dbReference type="EMBL" id="MBQ0849329.1"/>
    </source>
</evidence>
<name>A0A941BDB3_9ACTN</name>
<dbReference type="EMBL" id="JAGPYQ010000001">
    <property type="protein sequence ID" value="MBQ0849329.1"/>
    <property type="molecule type" value="Genomic_DNA"/>
</dbReference>
<sequence length="104" mass="11506">MLNRIRRAATLTKGRHSSKGKHRRPLTPARPSAAPASVAFTDEPTVILARASDLAGHRYVLTGEENALVRPYMLAWEKQTRHRRAVPQVPYLPAEARAAFVGVV</sequence>
<comment type="caution">
    <text evidence="2">The sequence shown here is derived from an EMBL/GenBank/DDBJ whole genome shotgun (WGS) entry which is preliminary data.</text>
</comment>
<dbReference type="AlphaFoldDB" id="A0A941BDB3"/>
<dbReference type="RefSeq" id="WP_210882987.1">
    <property type="nucleotide sequence ID" value="NZ_JAGPYQ010000001.1"/>
</dbReference>
<feature type="compositionally biased region" description="Basic residues" evidence="1">
    <location>
        <begin position="1"/>
        <end position="25"/>
    </location>
</feature>
<reference evidence="2 3" key="1">
    <citation type="submission" date="2021-04" db="EMBL/GenBank/DDBJ databases">
        <authorList>
            <person name="Tang X."/>
            <person name="Zhou X."/>
            <person name="Chen X."/>
            <person name="Cernava T."/>
            <person name="Zhang C."/>
        </authorList>
    </citation>
    <scope>NUCLEOTIDE SEQUENCE [LARGE SCALE GENOMIC DNA]</scope>
    <source>
        <strain evidence="2 3">BH-SS-21</strain>
    </source>
</reference>
<proteinExistence type="predicted"/>
<evidence type="ECO:0000313" key="3">
    <source>
        <dbReference type="Proteomes" id="UP000677413"/>
    </source>
</evidence>
<feature type="compositionally biased region" description="Low complexity" evidence="1">
    <location>
        <begin position="26"/>
        <end position="36"/>
    </location>
</feature>
<keyword evidence="3" id="KW-1185">Reference proteome</keyword>